<evidence type="ECO:0000313" key="8">
    <source>
        <dbReference type="EMBL" id="QNO43151.1"/>
    </source>
</evidence>
<evidence type="ECO:0000313" key="9">
    <source>
        <dbReference type="EMBL" id="QNO43523.1"/>
    </source>
</evidence>
<reference evidence="1" key="1">
    <citation type="submission" date="2020-06" db="EMBL/GenBank/DDBJ databases">
        <title>Unique genomic features of the anaerobic methanotrophic archaea.</title>
        <authorList>
            <person name="Chadwick G.L."/>
            <person name="Skennerton C.T."/>
            <person name="Laso-Perez R."/>
            <person name="Leu A.O."/>
            <person name="Speth D.R."/>
            <person name="Yu H."/>
            <person name="Morgan-Lang C."/>
            <person name="Hatzenpichler R."/>
            <person name="Goudeau D."/>
            <person name="Malmstrom R."/>
            <person name="Brazelton W.J."/>
            <person name="Woyke T."/>
            <person name="Hallam S.J."/>
            <person name="Tyson G.W."/>
            <person name="Wegener G."/>
            <person name="Boetius A."/>
            <person name="Orphan V."/>
        </authorList>
    </citation>
    <scope>NUCLEOTIDE SEQUENCE</scope>
</reference>
<proteinExistence type="predicted"/>
<dbReference type="EMBL" id="MT630793">
    <property type="protein sequence ID" value="QNO43151.1"/>
    <property type="molecule type" value="Genomic_DNA"/>
</dbReference>
<dbReference type="EMBL" id="MT630726">
    <property type="protein sequence ID" value="QNO42280.1"/>
    <property type="molecule type" value="Genomic_DNA"/>
</dbReference>
<dbReference type="EMBL" id="MT630651">
    <property type="protein sequence ID" value="QNO41568.1"/>
    <property type="molecule type" value="Genomic_DNA"/>
</dbReference>
<dbReference type="EMBL" id="MT630750">
    <property type="protein sequence ID" value="QNO42573.1"/>
    <property type="molecule type" value="Genomic_DNA"/>
</dbReference>
<dbReference type="AlphaFoldDB" id="A0A7G9Y0N4"/>
<dbReference type="EMBL" id="MT630844">
    <property type="protein sequence ID" value="QNO43523.1"/>
    <property type="molecule type" value="Genomic_DNA"/>
</dbReference>
<dbReference type="EMBL" id="MT630708">
    <property type="protein sequence ID" value="QNO42122.1"/>
    <property type="molecule type" value="Genomic_DNA"/>
</dbReference>
<protein>
    <submittedName>
        <fullName evidence="1">Uncharacterized protein</fullName>
    </submittedName>
</protein>
<evidence type="ECO:0000313" key="5">
    <source>
        <dbReference type="EMBL" id="QNO42573.1"/>
    </source>
</evidence>
<dbReference type="EMBL" id="MT630742">
    <property type="protein sequence ID" value="QNO42488.1"/>
    <property type="molecule type" value="Genomic_DNA"/>
</dbReference>
<sequence>MAEETGYQGWSNYETWNANLWIDNEQASQQFWLDAAKNATSESDLADRMKNDFRDAMPELTGVWSDLLTASFGEVDWYEIAKSLMDEVKENQMYKISQMVKAGATSSDSCKLEDIVAGIEDILPEKMLEEFEEADEDEQSEIFEDICDYLDEIAPEGLHFGTQEGDGACYGFWKTEEEGE</sequence>
<dbReference type="EMBL" id="MT631127">
    <property type="protein sequence ID" value="QNO45505.1"/>
    <property type="molecule type" value="Genomic_DNA"/>
</dbReference>
<gene>
    <name evidence="7" type="ORF">ABGNOHFO_00003</name>
    <name evidence="3" type="ORF">CCKMDOMK_00009</name>
    <name evidence="8" type="ORF">CIHDLBAA_00003</name>
    <name evidence="10" type="ORF">FIICPACM_00007</name>
    <name evidence="1" type="ORF">HEBJAHIM_00009</name>
    <name evidence="2" type="ORF">INBEEEIC_00024</name>
    <name evidence="4" type="ORF">LBOOMNCC_00041</name>
    <name evidence="6" type="ORF">MGECJJGJ_00009</name>
    <name evidence="5" type="ORF">MMDHCPHC_00009</name>
    <name evidence="9" type="ORF">NFCMFEAA_00003</name>
</gene>
<organism evidence="1">
    <name type="scientific">Candidatus Methanogaster sp. ANME-2c ERB4</name>
    <dbReference type="NCBI Taxonomy" id="2759911"/>
    <lineage>
        <taxon>Archaea</taxon>
        <taxon>Methanobacteriati</taxon>
        <taxon>Methanobacteriota</taxon>
        <taxon>Stenosarchaea group</taxon>
        <taxon>Methanomicrobia</taxon>
        <taxon>Methanosarcinales</taxon>
        <taxon>ANME-2 cluster</taxon>
        <taxon>Candidatus Methanogasteraceae</taxon>
        <taxon>Candidatus Methanogaster</taxon>
    </lineage>
</organism>
<evidence type="ECO:0000313" key="4">
    <source>
        <dbReference type="EMBL" id="QNO42488.1"/>
    </source>
</evidence>
<evidence type="ECO:0000313" key="6">
    <source>
        <dbReference type="EMBL" id="QNO42830.1"/>
    </source>
</evidence>
<dbReference type="EMBL" id="MT630770">
    <property type="protein sequence ID" value="QNO42830.1"/>
    <property type="molecule type" value="Genomic_DNA"/>
</dbReference>
<evidence type="ECO:0000313" key="10">
    <source>
        <dbReference type="EMBL" id="QNO45505.1"/>
    </source>
</evidence>
<name>A0A7G9Y0N4_9EURY</name>
<evidence type="ECO:0000313" key="7">
    <source>
        <dbReference type="EMBL" id="QNO42984.1"/>
    </source>
</evidence>
<dbReference type="EMBL" id="MT630785">
    <property type="protein sequence ID" value="QNO42984.1"/>
    <property type="molecule type" value="Genomic_DNA"/>
</dbReference>
<evidence type="ECO:0000313" key="1">
    <source>
        <dbReference type="EMBL" id="QNO41568.1"/>
    </source>
</evidence>
<dbReference type="InterPro" id="IPR055673">
    <property type="entry name" value="DUF7249"/>
</dbReference>
<evidence type="ECO:0000313" key="2">
    <source>
        <dbReference type="EMBL" id="QNO42122.1"/>
    </source>
</evidence>
<evidence type="ECO:0000313" key="3">
    <source>
        <dbReference type="EMBL" id="QNO42280.1"/>
    </source>
</evidence>
<dbReference type="Pfam" id="PF23907">
    <property type="entry name" value="DUF7249"/>
    <property type="match status" value="1"/>
</dbReference>
<accession>A0A7G9Y0N4</accession>